<accession>A0A067JR14</accession>
<evidence type="ECO:0000313" key="1">
    <source>
        <dbReference type="EMBL" id="KDP21989.1"/>
    </source>
</evidence>
<dbReference type="Proteomes" id="UP000027138">
    <property type="component" value="Unassembled WGS sequence"/>
</dbReference>
<organism evidence="1 2">
    <name type="scientific">Jatropha curcas</name>
    <name type="common">Barbados nut</name>
    <dbReference type="NCBI Taxonomy" id="180498"/>
    <lineage>
        <taxon>Eukaryota</taxon>
        <taxon>Viridiplantae</taxon>
        <taxon>Streptophyta</taxon>
        <taxon>Embryophyta</taxon>
        <taxon>Tracheophyta</taxon>
        <taxon>Spermatophyta</taxon>
        <taxon>Magnoliopsida</taxon>
        <taxon>eudicotyledons</taxon>
        <taxon>Gunneridae</taxon>
        <taxon>Pentapetalae</taxon>
        <taxon>rosids</taxon>
        <taxon>fabids</taxon>
        <taxon>Malpighiales</taxon>
        <taxon>Euphorbiaceae</taxon>
        <taxon>Crotonoideae</taxon>
        <taxon>Jatropheae</taxon>
        <taxon>Jatropha</taxon>
    </lineage>
</organism>
<dbReference type="EMBL" id="KK915504">
    <property type="protein sequence ID" value="KDP21989.1"/>
    <property type="molecule type" value="Genomic_DNA"/>
</dbReference>
<sequence>MDYAFDLDECFRILSGLEAGFSPASVAIPPLLGQSTATSAAVGQIPVSATGTFVVGQTSTAPTTDWARRMSNGMGHLQSALLEAHRLNALELPSKGDAVDPFLFCF</sequence>
<protein>
    <submittedName>
        <fullName evidence="1">Uncharacterized protein</fullName>
    </submittedName>
</protein>
<name>A0A067JR14_JATCU</name>
<gene>
    <name evidence="1" type="ORF">JCGZ_02879</name>
</gene>
<evidence type="ECO:0000313" key="2">
    <source>
        <dbReference type="Proteomes" id="UP000027138"/>
    </source>
</evidence>
<dbReference type="AlphaFoldDB" id="A0A067JR14"/>
<reference evidence="1 2" key="1">
    <citation type="journal article" date="2014" name="PLoS ONE">
        <title>Global Analysis of Gene Expression Profiles in Physic Nut (Jatropha curcas L.) Seedlings Exposed to Salt Stress.</title>
        <authorList>
            <person name="Zhang L."/>
            <person name="Zhang C."/>
            <person name="Wu P."/>
            <person name="Chen Y."/>
            <person name="Li M."/>
            <person name="Jiang H."/>
            <person name="Wu G."/>
        </authorList>
    </citation>
    <scope>NUCLEOTIDE SEQUENCE [LARGE SCALE GENOMIC DNA]</scope>
    <source>
        <strain evidence="2">cv. GZQX0401</strain>
        <tissue evidence="1">Young leaves</tissue>
    </source>
</reference>
<keyword evidence="2" id="KW-1185">Reference proteome</keyword>
<proteinExistence type="predicted"/>